<organism evidence="2 3">
    <name type="scientific">Vallitalea longa</name>
    <dbReference type="NCBI Taxonomy" id="2936439"/>
    <lineage>
        <taxon>Bacteria</taxon>
        <taxon>Bacillati</taxon>
        <taxon>Bacillota</taxon>
        <taxon>Clostridia</taxon>
        <taxon>Lachnospirales</taxon>
        <taxon>Vallitaleaceae</taxon>
        <taxon>Vallitalea</taxon>
    </lineage>
</organism>
<accession>A0A9W5YCV3</accession>
<evidence type="ECO:0000259" key="1">
    <source>
        <dbReference type="Pfam" id="PF01966"/>
    </source>
</evidence>
<comment type="caution">
    <text evidence="2">The sequence shown here is derived from an EMBL/GenBank/DDBJ whole genome shotgun (WGS) entry which is preliminary data.</text>
</comment>
<dbReference type="Gene3D" id="1.10.3210.10">
    <property type="entry name" value="Hypothetical protein af1432"/>
    <property type="match status" value="1"/>
</dbReference>
<dbReference type="AlphaFoldDB" id="A0A9W5YCV3"/>
<keyword evidence="3" id="KW-1185">Reference proteome</keyword>
<dbReference type="Pfam" id="PF01966">
    <property type="entry name" value="HD"/>
    <property type="match status" value="1"/>
</dbReference>
<proteinExistence type="predicted"/>
<feature type="domain" description="HD" evidence="1">
    <location>
        <begin position="31"/>
        <end position="129"/>
    </location>
</feature>
<sequence length="193" mass="22242">MDSNIIQTVTNIVENQCRKDTNIFGYDIWRYHIKVVVEFSMILADKLDADKEIVELASLLHDYASIKDKKLIDKHHIYGAEEAGKILTRLDYPEDGINKVKECIIQHRGSVKYNYTSKESICVASADAMSHIEHVPSLLKLAYCRKNLSIDDGANWVNDKIDRSWNKLCPEAKDIMQKKYNSVKEILDTYKDC</sequence>
<gene>
    <name evidence="2" type="ORF">SH1V18_41220</name>
</gene>
<protein>
    <recommendedName>
        <fullName evidence="1">HD domain-containing protein</fullName>
    </recommendedName>
</protein>
<dbReference type="EMBL" id="BRLB01000020">
    <property type="protein sequence ID" value="GKX31642.1"/>
    <property type="molecule type" value="Genomic_DNA"/>
</dbReference>
<dbReference type="SUPFAM" id="SSF109604">
    <property type="entry name" value="HD-domain/PDEase-like"/>
    <property type="match status" value="1"/>
</dbReference>
<evidence type="ECO:0000313" key="3">
    <source>
        <dbReference type="Proteomes" id="UP001144256"/>
    </source>
</evidence>
<evidence type="ECO:0000313" key="2">
    <source>
        <dbReference type="EMBL" id="GKX31642.1"/>
    </source>
</evidence>
<name>A0A9W5YCV3_9FIRM</name>
<dbReference type="Proteomes" id="UP001144256">
    <property type="component" value="Unassembled WGS sequence"/>
</dbReference>
<dbReference type="RefSeq" id="WP_281818877.1">
    <property type="nucleotide sequence ID" value="NZ_BRLB01000020.1"/>
</dbReference>
<reference evidence="2" key="1">
    <citation type="submission" date="2022-06" db="EMBL/GenBank/DDBJ databases">
        <title>Vallitalea longa sp. nov., an anaerobic bacterium isolated from marine sediment.</title>
        <authorList>
            <person name="Hirano S."/>
            <person name="Terahara T."/>
            <person name="Mori K."/>
            <person name="Hamada M."/>
            <person name="Matsumoto R."/>
            <person name="Kobayashi T."/>
        </authorList>
    </citation>
    <scope>NUCLEOTIDE SEQUENCE</scope>
    <source>
        <strain evidence="2">SH18-1</strain>
    </source>
</reference>
<dbReference type="InterPro" id="IPR006674">
    <property type="entry name" value="HD_domain"/>
</dbReference>